<dbReference type="AlphaFoldDB" id="A0A261V1I0"/>
<feature type="domain" description="Amidohydrolase-related" evidence="6">
    <location>
        <begin position="64"/>
        <end position="456"/>
    </location>
</feature>
<evidence type="ECO:0000259" key="6">
    <source>
        <dbReference type="Pfam" id="PF01979"/>
    </source>
</evidence>
<dbReference type="Pfam" id="PF01979">
    <property type="entry name" value="Amidohydro_1"/>
    <property type="match status" value="1"/>
</dbReference>
<dbReference type="EMBL" id="NEVS01000001">
    <property type="protein sequence ID" value="OZI67013.1"/>
    <property type="molecule type" value="Genomic_DNA"/>
</dbReference>
<evidence type="ECO:0000256" key="2">
    <source>
        <dbReference type="ARBA" id="ARBA00008829"/>
    </source>
</evidence>
<protein>
    <submittedName>
        <fullName evidence="7">Dihydropyrimidinase</fullName>
    </submittedName>
</protein>
<dbReference type="InterPro" id="IPR011778">
    <property type="entry name" value="Hydantoinase/dihydroPyrase"/>
</dbReference>
<comment type="similarity">
    <text evidence="2">Belongs to the metallo-dependent hydrolases superfamily. Hydantoinase/dihydropyrimidinase family.</text>
</comment>
<dbReference type="FunFam" id="3.20.20.140:FF:000174">
    <property type="entry name" value="Dihydropyrimidinase-related protein 2"/>
    <property type="match status" value="1"/>
</dbReference>
<dbReference type="Gene3D" id="2.30.40.10">
    <property type="entry name" value="Urease, subunit C, domain 1"/>
    <property type="match status" value="1"/>
</dbReference>
<dbReference type="GO" id="GO:0005829">
    <property type="term" value="C:cytosol"/>
    <property type="evidence" value="ECO:0007669"/>
    <property type="project" value="TreeGrafter"/>
</dbReference>
<evidence type="ECO:0000256" key="4">
    <source>
        <dbReference type="ARBA" id="ARBA00022801"/>
    </source>
</evidence>
<evidence type="ECO:0000313" key="8">
    <source>
        <dbReference type="Proteomes" id="UP000215767"/>
    </source>
</evidence>
<evidence type="ECO:0000256" key="3">
    <source>
        <dbReference type="ARBA" id="ARBA00022723"/>
    </source>
</evidence>
<gene>
    <name evidence="7" type="ORF">CAL28_04750</name>
</gene>
<dbReference type="PANTHER" id="PTHR11647:SF1">
    <property type="entry name" value="COLLAPSIN RESPONSE MEDIATOR PROTEIN"/>
    <property type="match status" value="1"/>
</dbReference>
<evidence type="ECO:0000256" key="1">
    <source>
        <dbReference type="ARBA" id="ARBA00001947"/>
    </source>
</evidence>
<keyword evidence="8" id="KW-1185">Reference proteome</keyword>
<dbReference type="InterPro" id="IPR006680">
    <property type="entry name" value="Amidohydro-rel"/>
</dbReference>
<reference evidence="8" key="1">
    <citation type="submission" date="2017-05" db="EMBL/GenBank/DDBJ databases">
        <title>Complete and WGS of Bordetella genogroups.</title>
        <authorList>
            <person name="Spilker T."/>
            <person name="Lipuma J."/>
        </authorList>
    </citation>
    <scope>NUCLEOTIDE SEQUENCE [LARGE SCALE GENOMIC DNA]</scope>
    <source>
        <strain evidence="8">AU8856</strain>
    </source>
</reference>
<dbReference type="OrthoDB" id="5687299at2"/>
<dbReference type="GO" id="GO:0046872">
    <property type="term" value="F:metal ion binding"/>
    <property type="evidence" value="ECO:0007669"/>
    <property type="project" value="UniProtKB-KW"/>
</dbReference>
<dbReference type="RefSeq" id="WP_094840643.1">
    <property type="nucleotide sequence ID" value="NZ_NEVS01000001.1"/>
</dbReference>
<dbReference type="InterPro" id="IPR011059">
    <property type="entry name" value="Metal-dep_hydrolase_composite"/>
</dbReference>
<accession>A0A261V1I0</accession>
<keyword evidence="4" id="KW-0378">Hydrolase</keyword>
<feature type="modified residue" description="N6-carboxylysine" evidence="5">
    <location>
        <position position="166"/>
    </location>
</feature>
<organism evidence="7 8">
    <name type="scientific">Bordetella genomosp. 11</name>
    <dbReference type="NCBI Taxonomy" id="1416808"/>
    <lineage>
        <taxon>Bacteria</taxon>
        <taxon>Pseudomonadati</taxon>
        <taxon>Pseudomonadota</taxon>
        <taxon>Betaproteobacteria</taxon>
        <taxon>Burkholderiales</taxon>
        <taxon>Alcaligenaceae</taxon>
        <taxon>Bordetella</taxon>
    </lineage>
</organism>
<dbReference type="SUPFAM" id="SSF51338">
    <property type="entry name" value="Composite domain of metallo-dependent hydrolases"/>
    <property type="match status" value="2"/>
</dbReference>
<proteinExistence type="inferred from homology"/>
<comment type="caution">
    <text evidence="7">The sequence shown here is derived from an EMBL/GenBank/DDBJ whole genome shotgun (WGS) entry which is preliminary data.</text>
</comment>
<dbReference type="InterPro" id="IPR050378">
    <property type="entry name" value="Metallo-dep_Hydrolases_sf"/>
</dbReference>
<keyword evidence="3" id="KW-0479">Metal-binding</keyword>
<dbReference type="GO" id="GO:0016812">
    <property type="term" value="F:hydrolase activity, acting on carbon-nitrogen (but not peptide) bonds, in cyclic amides"/>
    <property type="evidence" value="ECO:0007669"/>
    <property type="project" value="TreeGrafter"/>
</dbReference>
<dbReference type="Proteomes" id="UP000215767">
    <property type="component" value="Unassembled WGS sequence"/>
</dbReference>
<dbReference type="Gene3D" id="3.20.20.140">
    <property type="entry name" value="Metal-dependent hydrolases"/>
    <property type="match status" value="1"/>
</dbReference>
<dbReference type="SUPFAM" id="SSF51556">
    <property type="entry name" value="Metallo-dependent hydrolases"/>
    <property type="match status" value="1"/>
</dbReference>
<comment type="PTM">
    <text evidence="5">Carbamylation allows a single lysine to coordinate two divalent metal cations.</text>
</comment>
<name>A0A261V1I0_9BORD</name>
<dbReference type="CDD" id="cd01314">
    <property type="entry name" value="D-HYD"/>
    <property type="match status" value="1"/>
</dbReference>
<comment type="cofactor">
    <cofactor evidence="1">
        <name>Zn(2+)</name>
        <dbReference type="ChEBI" id="CHEBI:29105"/>
    </cofactor>
</comment>
<evidence type="ECO:0000313" key="7">
    <source>
        <dbReference type="EMBL" id="OZI67013.1"/>
    </source>
</evidence>
<dbReference type="PANTHER" id="PTHR11647">
    <property type="entry name" value="HYDRANTOINASE/DIHYDROPYRIMIDINASE FAMILY MEMBER"/>
    <property type="match status" value="1"/>
</dbReference>
<dbReference type="NCBIfam" id="NF009941">
    <property type="entry name" value="PRK13404.1"/>
    <property type="match status" value="1"/>
</dbReference>
<evidence type="ECO:0000256" key="5">
    <source>
        <dbReference type="PIRSR" id="PIRSR611778-50"/>
    </source>
</evidence>
<dbReference type="InterPro" id="IPR032466">
    <property type="entry name" value="Metal_Hydrolase"/>
</dbReference>
<dbReference type="NCBIfam" id="TIGR02033">
    <property type="entry name" value="D-hydantoinase"/>
    <property type="match status" value="1"/>
</dbReference>
<sequence length="521" mass="56335">MPDAPRQARGAADERPYDLVVRHARVATAGDIFEADIGIRDGRIAALARGLPPGAREIDAAGRWVLPGGVDAHCHLAQKTGDDSVMADDFLSGTRSAACGGTTTVIPFAAQLKGESLVQAVRDYHALADGRACIDYAFHMIVSDATPRVTEEELPALIEQGYTSFKIYMTYDDLKLDDRQILDVLYVARRHGAMTMIHAESSDCIAWLADRMLAEGLDTPPYHALSRPPVAEREATHRAISLAELLDTPILIVHVSGPDAIEQIRWAQTRGLKIYAETCPQYLFLTAADLEGDLLEGARCICSPPPRDHAAQQAVWNGLANGTFQVFSSDHAPFRFEGPGGKKPQGDHTSFNHVPNGIPGLETRLPLLFSEGVLDGRMDINTFVALTSTQPAKLYGLYPRKGTIAIGADADMVIWDTGITRVIRNAELHHNVDYTPYEGRTVRAWPAITLSRGQVVYADGAFHGHSGHGRFLPCERPAPARPRRAAGRHAPWLAALSRMDPIETGSDGTLPGNDAAAGGSA</sequence>